<dbReference type="InterPro" id="IPR029063">
    <property type="entry name" value="SAM-dependent_MTases_sf"/>
</dbReference>
<proteinExistence type="predicted"/>
<dbReference type="SUPFAM" id="SSF53335">
    <property type="entry name" value="S-adenosyl-L-methionine-dependent methyltransferases"/>
    <property type="match status" value="1"/>
</dbReference>
<accession>X1B6U1</accession>
<evidence type="ECO:0000256" key="2">
    <source>
        <dbReference type="SAM" id="MobiDB-lite"/>
    </source>
</evidence>
<dbReference type="Gene3D" id="1.20.1260.30">
    <property type="match status" value="1"/>
</dbReference>
<evidence type="ECO:0000313" key="4">
    <source>
        <dbReference type="EMBL" id="GAG91449.1"/>
    </source>
</evidence>
<organism evidence="4">
    <name type="scientific">marine sediment metagenome</name>
    <dbReference type="NCBI Taxonomy" id="412755"/>
    <lineage>
        <taxon>unclassified sequences</taxon>
        <taxon>metagenomes</taxon>
        <taxon>ecological metagenomes</taxon>
    </lineage>
</organism>
<dbReference type="InterPro" id="IPR038333">
    <property type="entry name" value="T1MK-like_N_sf"/>
</dbReference>
<sequence length="74" mass="8684">MKKLSLSWLEGFLEEACENLRGNMDASEFKEYIIAILFLKRLNDKFEADRSNRRKKLESRGVSEPEIQYGLEKA</sequence>
<protein>
    <recommendedName>
        <fullName evidence="3">N6 adenine-specific DNA methyltransferase N-terminal domain-containing protein</fullName>
    </recommendedName>
</protein>
<gene>
    <name evidence="4" type="ORF">S01H4_42462</name>
</gene>
<comment type="caution">
    <text evidence="4">The sequence shown here is derived from an EMBL/GenBank/DDBJ whole genome shotgun (WGS) entry which is preliminary data.</text>
</comment>
<name>X1B6U1_9ZZZZ</name>
<reference evidence="4" key="1">
    <citation type="journal article" date="2014" name="Front. Microbiol.">
        <title>High frequency of phylogenetically diverse reductive dehalogenase-homologous genes in deep subseafloor sedimentary metagenomes.</title>
        <authorList>
            <person name="Kawai M."/>
            <person name="Futagami T."/>
            <person name="Toyoda A."/>
            <person name="Takaki Y."/>
            <person name="Nishi S."/>
            <person name="Hori S."/>
            <person name="Arai W."/>
            <person name="Tsubouchi T."/>
            <person name="Morono Y."/>
            <person name="Uchiyama I."/>
            <person name="Ito T."/>
            <person name="Fujiyama A."/>
            <person name="Inagaki F."/>
            <person name="Takami H."/>
        </authorList>
    </citation>
    <scope>NUCLEOTIDE SEQUENCE</scope>
    <source>
        <strain evidence="4">Expedition CK06-06</strain>
    </source>
</reference>
<evidence type="ECO:0000256" key="1">
    <source>
        <dbReference type="ARBA" id="ARBA00022747"/>
    </source>
</evidence>
<dbReference type="EMBL" id="BART01023318">
    <property type="protein sequence ID" value="GAG91449.1"/>
    <property type="molecule type" value="Genomic_DNA"/>
</dbReference>
<keyword evidence="1" id="KW-0680">Restriction system</keyword>
<feature type="region of interest" description="Disordered" evidence="2">
    <location>
        <begin position="51"/>
        <end position="74"/>
    </location>
</feature>
<evidence type="ECO:0000259" key="3">
    <source>
        <dbReference type="Pfam" id="PF12161"/>
    </source>
</evidence>
<feature type="non-terminal residue" evidence="4">
    <location>
        <position position="74"/>
    </location>
</feature>
<dbReference type="Pfam" id="PF12161">
    <property type="entry name" value="HsdM_N"/>
    <property type="match status" value="1"/>
</dbReference>
<dbReference type="AlphaFoldDB" id="X1B6U1"/>
<dbReference type="InterPro" id="IPR022749">
    <property type="entry name" value="D12N6_MeTrfase_N"/>
</dbReference>
<feature type="domain" description="N6 adenine-specific DNA methyltransferase N-terminal" evidence="3">
    <location>
        <begin position="9"/>
        <end position="59"/>
    </location>
</feature>
<dbReference type="GO" id="GO:0009307">
    <property type="term" value="P:DNA restriction-modification system"/>
    <property type="evidence" value="ECO:0007669"/>
    <property type="project" value="UniProtKB-KW"/>
</dbReference>